<feature type="domain" description="Response regulatory" evidence="6">
    <location>
        <begin position="3"/>
        <end position="119"/>
    </location>
</feature>
<dbReference type="InterPro" id="IPR036388">
    <property type="entry name" value="WH-like_DNA-bd_sf"/>
</dbReference>
<dbReference type="PRINTS" id="PR00038">
    <property type="entry name" value="HTHLUXR"/>
</dbReference>
<dbReference type="Gene3D" id="1.10.10.10">
    <property type="entry name" value="Winged helix-like DNA-binding domain superfamily/Winged helix DNA-binding domain"/>
    <property type="match status" value="1"/>
</dbReference>
<dbReference type="PROSITE" id="PS50043">
    <property type="entry name" value="HTH_LUXR_2"/>
    <property type="match status" value="1"/>
</dbReference>
<keyword evidence="1" id="KW-0805">Transcription regulation</keyword>
<dbReference type="PANTHER" id="PTHR43214:SF41">
    <property type="entry name" value="NITRATE_NITRITE RESPONSE REGULATOR PROTEIN NARP"/>
    <property type="match status" value="1"/>
</dbReference>
<feature type="domain" description="HTH luxR-type" evidence="5">
    <location>
        <begin position="140"/>
        <end position="203"/>
    </location>
</feature>
<comment type="caution">
    <text evidence="7">The sequence shown here is derived from an EMBL/GenBank/DDBJ whole genome shotgun (WGS) entry which is preliminary data.</text>
</comment>
<evidence type="ECO:0000259" key="6">
    <source>
        <dbReference type="PROSITE" id="PS50110"/>
    </source>
</evidence>
<dbReference type="InterPro" id="IPR016032">
    <property type="entry name" value="Sig_transdc_resp-reg_C-effctor"/>
</dbReference>
<accession>A0ABV4H890</accession>
<dbReference type="InterPro" id="IPR001789">
    <property type="entry name" value="Sig_transdc_resp-reg_receiver"/>
</dbReference>
<proteinExistence type="predicted"/>
<reference evidence="7 8" key="1">
    <citation type="submission" date="2024-06" db="EMBL/GenBank/DDBJ databases">
        <title>Soil Sphingobacterium thalpophilum.</title>
        <authorList>
            <person name="Yang J."/>
            <person name="Li J."/>
        </authorList>
    </citation>
    <scope>NUCLEOTIDE SEQUENCE [LARGE SCALE GENOMIC DNA]</scope>
    <source>
        <strain evidence="7 8">22g91tb</strain>
    </source>
</reference>
<dbReference type="PROSITE" id="PS50110">
    <property type="entry name" value="RESPONSE_REGULATORY"/>
    <property type="match status" value="1"/>
</dbReference>
<dbReference type="CDD" id="cd06170">
    <property type="entry name" value="LuxR_C_like"/>
    <property type="match status" value="1"/>
</dbReference>
<keyword evidence="2" id="KW-0238">DNA-binding</keyword>
<evidence type="ECO:0000259" key="5">
    <source>
        <dbReference type="PROSITE" id="PS50043"/>
    </source>
</evidence>
<sequence>MITVGIIDIDTHARQLTKKIVSEYHPQTKEEPIQILFETDKLAGRLDGRSPDVLLVDIHRQDPLIVERVKNKFPSSEILILTKDSDLKTVRNCFRYGAVGYLLKQTCLSSLVTAIYITLAAGSFVSPSVNRALIQQSFSSKRLEGMLTARELQIANGIVEGLSYKMIAQKYVISLDTVRIYIKRIYRKLHINSKGELIAQLRP</sequence>
<gene>
    <name evidence="7" type="ORF">ABTW24_03730</name>
</gene>
<dbReference type="PROSITE" id="PS00622">
    <property type="entry name" value="HTH_LUXR_1"/>
    <property type="match status" value="1"/>
</dbReference>
<evidence type="ECO:0000256" key="4">
    <source>
        <dbReference type="PROSITE-ProRule" id="PRU00169"/>
    </source>
</evidence>
<dbReference type="InterPro" id="IPR039420">
    <property type="entry name" value="WalR-like"/>
</dbReference>
<dbReference type="SUPFAM" id="SSF52172">
    <property type="entry name" value="CheY-like"/>
    <property type="match status" value="1"/>
</dbReference>
<keyword evidence="3" id="KW-0804">Transcription</keyword>
<dbReference type="InterPro" id="IPR011006">
    <property type="entry name" value="CheY-like_superfamily"/>
</dbReference>
<dbReference type="Gene3D" id="3.40.50.2300">
    <property type="match status" value="1"/>
</dbReference>
<evidence type="ECO:0000256" key="3">
    <source>
        <dbReference type="ARBA" id="ARBA00023163"/>
    </source>
</evidence>
<organism evidence="7 8">
    <name type="scientific">Sphingobacterium thalpophilum</name>
    <dbReference type="NCBI Taxonomy" id="259"/>
    <lineage>
        <taxon>Bacteria</taxon>
        <taxon>Pseudomonadati</taxon>
        <taxon>Bacteroidota</taxon>
        <taxon>Sphingobacteriia</taxon>
        <taxon>Sphingobacteriales</taxon>
        <taxon>Sphingobacteriaceae</taxon>
        <taxon>Sphingobacterium</taxon>
    </lineage>
</organism>
<keyword evidence="8" id="KW-1185">Reference proteome</keyword>
<keyword evidence="4" id="KW-0597">Phosphoprotein</keyword>
<name>A0ABV4H890_9SPHI</name>
<feature type="modified residue" description="4-aspartylphosphate" evidence="4">
    <location>
        <position position="57"/>
    </location>
</feature>
<dbReference type="SMART" id="SM00421">
    <property type="entry name" value="HTH_LUXR"/>
    <property type="match status" value="1"/>
</dbReference>
<dbReference type="InterPro" id="IPR000792">
    <property type="entry name" value="Tscrpt_reg_LuxR_C"/>
</dbReference>
<dbReference type="Pfam" id="PF00196">
    <property type="entry name" value="GerE"/>
    <property type="match status" value="1"/>
</dbReference>
<dbReference type="RefSeq" id="WP_265712953.1">
    <property type="nucleotide sequence ID" value="NZ_CP141191.1"/>
</dbReference>
<evidence type="ECO:0000313" key="8">
    <source>
        <dbReference type="Proteomes" id="UP001566204"/>
    </source>
</evidence>
<evidence type="ECO:0000313" key="7">
    <source>
        <dbReference type="EMBL" id="MEZ0450698.1"/>
    </source>
</evidence>
<dbReference type="SUPFAM" id="SSF46894">
    <property type="entry name" value="C-terminal effector domain of the bipartite response regulators"/>
    <property type="match status" value="1"/>
</dbReference>
<evidence type="ECO:0000256" key="1">
    <source>
        <dbReference type="ARBA" id="ARBA00023015"/>
    </source>
</evidence>
<protein>
    <submittedName>
        <fullName evidence="7">Response regulator transcription factor</fullName>
    </submittedName>
</protein>
<dbReference type="EMBL" id="JBEOQB010000001">
    <property type="protein sequence ID" value="MEZ0450698.1"/>
    <property type="molecule type" value="Genomic_DNA"/>
</dbReference>
<dbReference type="PANTHER" id="PTHR43214">
    <property type="entry name" value="TWO-COMPONENT RESPONSE REGULATOR"/>
    <property type="match status" value="1"/>
</dbReference>
<evidence type="ECO:0000256" key="2">
    <source>
        <dbReference type="ARBA" id="ARBA00023125"/>
    </source>
</evidence>
<dbReference type="Proteomes" id="UP001566204">
    <property type="component" value="Unassembled WGS sequence"/>
</dbReference>